<comment type="cofactor">
    <cofactor evidence="8">
        <name>Cu cation</name>
        <dbReference type="ChEBI" id="CHEBI:23378"/>
    </cofactor>
    <text evidence="8">Contains 1 topaquinone per subunit.</text>
</comment>
<feature type="signal peptide" evidence="9">
    <location>
        <begin position="1"/>
        <end position="15"/>
    </location>
</feature>
<feature type="active site" description="Schiff-base intermediate with substrate; via topaquinone" evidence="6">
    <location>
        <position position="560"/>
    </location>
</feature>
<feature type="domain" description="Copper amine oxidase catalytic" evidence="10">
    <location>
        <begin position="405"/>
        <end position="806"/>
    </location>
</feature>
<reference evidence="11" key="1">
    <citation type="submission" date="2023-01" db="EMBL/GenBank/DDBJ databases">
        <title>Metagenome sequencing of chrysophaentin producing Chrysophaeum taylorii.</title>
        <authorList>
            <person name="Davison J."/>
            <person name="Bewley C."/>
        </authorList>
    </citation>
    <scope>NUCLEOTIDE SEQUENCE</scope>
    <source>
        <strain evidence="11">NIES-1699</strain>
    </source>
</reference>
<dbReference type="SUPFAM" id="SSF49998">
    <property type="entry name" value="Amine oxidase catalytic domain"/>
    <property type="match status" value="1"/>
</dbReference>
<comment type="caution">
    <text evidence="11">The sequence shown here is derived from an EMBL/GenBank/DDBJ whole genome shotgun (WGS) entry which is preliminary data.</text>
</comment>
<comment type="similarity">
    <text evidence="1 8">Belongs to the copper/topaquinone oxidase family.</text>
</comment>
<evidence type="ECO:0000256" key="7">
    <source>
        <dbReference type="PIRSR" id="PIRSR600269-51"/>
    </source>
</evidence>
<proteinExistence type="inferred from homology"/>
<accession>A0AAD7XHM5</accession>
<evidence type="ECO:0000313" key="11">
    <source>
        <dbReference type="EMBL" id="KAJ8601827.1"/>
    </source>
</evidence>
<dbReference type="AlphaFoldDB" id="A0AAD7XHM5"/>
<dbReference type="InterPro" id="IPR049948">
    <property type="entry name" value="Cu_Am_ox_TPQ-bd"/>
</dbReference>
<dbReference type="SUPFAM" id="SSF54416">
    <property type="entry name" value="Amine oxidase N-terminal region"/>
    <property type="match status" value="1"/>
</dbReference>
<evidence type="ECO:0000256" key="2">
    <source>
        <dbReference type="ARBA" id="ARBA00022723"/>
    </source>
</evidence>
<dbReference type="GO" id="GO:0005507">
    <property type="term" value="F:copper ion binding"/>
    <property type="evidence" value="ECO:0007669"/>
    <property type="project" value="InterPro"/>
</dbReference>
<feature type="chain" id="PRO_5042082127" description="Amine oxidase" evidence="9">
    <location>
        <begin position="16"/>
        <end position="828"/>
    </location>
</feature>
<organism evidence="11 12">
    <name type="scientific">Chrysophaeum taylorii</name>
    <dbReference type="NCBI Taxonomy" id="2483200"/>
    <lineage>
        <taxon>Eukaryota</taxon>
        <taxon>Sar</taxon>
        <taxon>Stramenopiles</taxon>
        <taxon>Ochrophyta</taxon>
        <taxon>Pelagophyceae</taxon>
        <taxon>Pelagomonadales</taxon>
        <taxon>Pelagomonadaceae</taxon>
        <taxon>Chrysophaeum</taxon>
    </lineage>
</organism>
<feature type="active site" description="Proton acceptor" evidence="6">
    <location>
        <position position="476"/>
    </location>
</feature>
<protein>
    <recommendedName>
        <fullName evidence="8">Amine oxidase</fullName>
        <ecNumber evidence="8">1.4.3.-</ecNumber>
    </recommendedName>
</protein>
<dbReference type="Pfam" id="PF01179">
    <property type="entry name" value="Cu_amine_oxid"/>
    <property type="match status" value="1"/>
</dbReference>
<dbReference type="Gene3D" id="3.10.450.40">
    <property type="match status" value="2"/>
</dbReference>
<dbReference type="EMBL" id="JAQMWT010000400">
    <property type="protein sequence ID" value="KAJ8601827.1"/>
    <property type="molecule type" value="Genomic_DNA"/>
</dbReference>
<evidence type="ECO:0000256" key="6">
    <source>
        <dbReference type="PIRSR" id="PIRSR600269-50"/>
    </source>
</evidence>
<dbReference type="PRINTS" id="PR00766">
    <property type="entry name" value="CUDAOXIDASE"/>
</dbReference>
<dbReference type="GO" id="GO:0048038">
    <property type="term" value="F:quinone binding"/>
    <property type="evidence" value="ECO:0007669"/>
    <property type="project" value="InterPro"/>
</dbReference>
<evidence type="ECO:0000256" key="1">
    <source>
        <dbReference type="ARBA" id="ARBA00007983"/>
    </source>
</evidence>
<keyword evidence="5 8" id="KW-0186">Copper</keyword>
<dbReference type="GO" id="GO:0005886">
    <property type="term" value="C:plasma membrane"/>
    <property type="evidence" value="ECO:0007669"/>
    <property type="project" value="TreeGrafter"/>
</dbReference>
<evidence type="ECO:0000259" key="10">
    <source>
        <dbReference type="Pfam" id="PF01179"/>
    </source>
</evidence>
<dbReference type="GO" id="GO:0008131">
    <property type="term" value="F:primary methylamine oxidase activity"/>
    <property type="evidence" value="ECO:0007669"/>
    <property type="project" value="InterPro"/>
</dbReference>
<keyword evidence="2 8" id="KW-0479">Metal-binding</keyword>
<dbReference type="PANTHER" id="PTHR10638:SF20">
    <property type="entry name" value="AMINE OXIDASE"/>
    <property type="match status" value="1"/>
</dbReference>
<keyword evidence="12" id="KW-1185">Reference proteome</keyword>
<dbReference type="Proteomes" id="UP001230188">
    <property type="component" value="Unassembled WGS sequence"/>
</dbReference>
<evidence type="ECO:0000256" key="5">
    <source>
        <dbReference type="ARBA" id="ARBA00023008"/>
    </source>
</evidence>
<gene>
    <name evidence="11" type="ORF">CTAYLR_009059</name>
</gene>
<dbReference type="PROSITE" id="PS01164">
    <property type="entry name" value="COPPER_AMINE_OXID_1"/>
    <property type="match status" value="1"/>
</dbReference>
<keyword evidence="9" id="KW-0732">Signal</keyword>
<dbReference type="InterPro" id="IPR015798">
    <property type="entry name" value="Cu_amine_oxidase_C"/>
</dbReference>
<dbReference type="PANTHER" id="PTHR10638">
    <property type="entry name" value="COPPER AMINE OXIDASE"/>
    <property type="match status" value="1"/>
</dbReference>
<evidence type="ECO:0000256" key="3">
    <source>
        <dbReference type="ARBA" id="ARBA00022772"/>
    </source>
</evidence>
<dbReference type="InterPro" id="IPR000269">
    <property type="entry name" value="Cu_amine_oxidase"/>
</dbReference>
<keyword evidence="4 8" id="KW-0560">Oxidoreductase</keyword>
<evidence type="ECO:0000256" key="4">
    <source>
        <dbReference type="ARBA" id="ARBA00023002"/>
    </source>
</evidence>
<dbReference type="GO" id="GO:0009308">
    <property type="term" value="P:amine metabolic process"/>
    <property type="evidence" value="ECO:0007669"/>
    <property type="project" value="UniProtKB-UniRule"/>
</dbReference>
<dbReference type="InterPro" id="IPR016182">
    <property type="entry name" value="Cu_amine_oxidase_N-reg"/>
</dbReference>
<dbReference type="InterPro" id="IPR036460">
    <property type="entry name" value="Cu_amine_oxidase_C_sf"/>
</dbReference>
<keyword evidence="3 6" id="KW-0801">TPQ</keyword>
<sequence length="828" mass="92104">MLLVLLLLLPVHALGVRVKDKVASVKLEKRYAEARRKLDATENCSDSSSWHKNGDPSKDCDWVGEILDLVSVRQYAKGVDGTEAWEACPLSCGMCETATYSACPTTNVTFGGEGKAAIYDPLTAAEINAIYDAAFAAGLTDIKHWAAWMSGEEPDSVAYTNETWNKVTWLGKVELAPPVKTEAVAYLDGYGPMPDRYAQFWLYRGSRTPRDAVMYKVGPLPVSEATTWTQTSDLTPDDSIPWPARPYDGGEEFYIIGDMMTAVTTTLEPLIDAFLSQIPTDSSPYVAEWTHPDVTISEPTHSRIHNAMFWTVVDDISASAGGVIKPFPLSFTYNETYEVPTPRDFPTWNFVYCNQGPYESAEALLAAYVAGTVTACSVEADYYASTDNTMKPIMPLRDTGGDEPRIYYPSGMRVALSGHNVEWQGWEFHASATPQRGFQFYDIKFKGERIVYEMMPTEYAVTYSSARSLHNLYYSDGGFEMGSSVVSLYEDIDCPDGSLFLDAISGPESGWEAYTIENAVCIFEAPQSYPLFRHAPGYDDFNGLPSTILVVRSVITIGNYDYVQDATFFLDGRMTMAKSASGYSLGTYNDPAIDNPSNPAFGQHFTASVTGTLHVHQSAYKVDLDVAGTANSLQTSKFVYGSYVDAIGEHPAHVPHDGITYFEKTIVETETSFYKDEYDSVDFVSSETNSWGEKRGYQIYVTNGIKNLYPDGHPILHMLNYTKYNIAVTKRSEMEFADTTPNFCFFQPLPAPWDIGHYLDDESIVEEDLVAWISMSKIHYPRSEDVPMPVTFSSSFELLPHNYFDRGGYSDLPNVNDEVNVCGQADKD</sequence>
<name>A0AAD7XHM5_9STRA</name>
<evidence type="ECO:0000256" key="9">
    <source>
        <dbReference type="SAM" id="SignalP"/>
    </source>
</evidence>
<evidence type="ECO:0000256" key="8">
    <source>
        <dbReference type="RuleBase" id="RU000672"/>
    </source>
</evidence>
<evidence type="ECO:0000313" key="12">
    <source>
        <dbReference type="Proteomes" id="UP001230188"/>
    </source>
</evidence>
<comment type="PTM">
    <text evidence="7 8">Topaquinone (TPQ) is generated by copper-dependent autoxidation of a specific tyrosyl residue.</text>
</comment>
<dbReference type="EC" id="1.4.3.-" evidence="8"/>
<feature type="modified residue" description="2',4',5'-topaquinone" evidence="7">
    <location>
        <position position="560"/>
    </location>
</feature>
<dbReference type="Gene3D" id="2.70.98.20">
    <property type="entry name" value="Copper amine oxidase, catalytic domain"/>
    <property type="match status" value="1"/>
</dbReference>